<evidence type="ECO:0000313" key="1">
    <source>
        <dbReference type="EMBL" id="MFD3266275.1"/>
    </source>
</evidence>
<dbReference type="Proteomes" id="UP001598130">
    <property type="component" value="Unassembled WGS sequence"/>
</dbReference>
<proteinExistence type="predicted"/>
<protein>
    <submittedName>
        <fullName evidence="1">Uncharacterized protein</fullName>
    </submittedName>
</protein>
<comment type="caution">
    <text evidence="1">The sequence shown here is derived from an EMBL/GenBank/DDBJ whole genome shotgun (WGS) entry which is preliminary data.</text>
</comment>
<reference evidence="1 2" key="1">
    <citation type="submission" date="2022-09" db="EMBL/GenBank/DDBJ databases">
        <title>New species of Phenylobacterium.</title>
        <authorList>
            <person name="Mieszkin S."/>
        </authorList>
    </citation>
    <scope>NUCLEOTIDE SEQUENCE [LARGE SCALE GENOMIC DNA]</scope>
    <source>
        <strain evidence="1 2">HK31-G</strain>
    </source>
</reference>
<organism evidence="1 2">
    <name type="scientific">Phenylobacterium ferrooxidans</name>
    <dbReference type="NCBI Taxonomy" id="2982689"/>
    <lineage>
        <taxon>Bacteria</taxon>
        <taxon>Pseudomonadati</taxon>
        <taxon>Pseudomonadota</taxon>
        <taxon>Alphaproteobacteria</taxon>
        <taxon>Caulobacterales</taxon>
        <taxon>Caulobacteraceae</taxon>
        <taxon>Phenylobacterium</taxon>
    </lineage>
</organism>
<keyword evidence="2" id="KW-1185">Reference proteome</keyword>
<dbReference type="EMBL" id="JAOTJD010000052">
    <property type="protein sequence ID" value="MFD3266275.1"/>
    <property type="molecule type" value="Genomic_DNA"/>
</dbReference>
<gene>
    <name evidence="1" type="ORF">OCL97_20210</name>
</gene>
<accession>A0ABW6CTB5</accession>
<sequence>MLTPDEMNLRAKALILKSAAGGVSSGPYRELALEWRMLAVQSIFLDGMLAPEPVGRRD</sequence>
<name>A0ABW6CTB5_9CAUL</name>
<evidence type="ECO:0000313" key="2">
    <source>
        <dbReference type="Proteomes" id="UP001598130"/>
    </source>
</evidence>
<dbReference type="RefSeq" id="WP_377371543.1">
    <property type="nucleotide sequence ID" value="NZ_JAOTJD010000052.1"/>
</dbReference>